<keyword evidence="3" id="KW-1185">Reference proteome</keyword>
<gene>
    <name evidence="2" type="ORF">J5Y03_01545</name>
</gene>
<keyword evidence="1" id="KW-1133">Transmembrane helix</keyword>
<dbReference type="AlphaFoldDB" id="A0A940NGL7"/>
<feature type="transmembrane region" description="Helical" evidence="1">
    <location>
        <begin position="29"/>
        <end position="48"/>
    </location>
</feature>
<evidence type="ECO:0000256" key="1">
    <source>
        <dbReference type="SAM" id="Phobius"/>
    </source>
</evidence>
<protein>
    <submittedName>
        <fullName evidence="2">Uncharacterized protein</fullName>
    </submittedName>
</protein>
<evidence type="ECO:0000313" key="3">
    <source>
        <dbReference type="Proteomes" id="UP000682134"/>
    </source>
</evidence>
<organism evidence="2 3">
    <name type="scientific">Gottfriedia endophytica</name>
    <dbReference type="NCBI Taxonomy" id="2820819"/>
    <lineage>
        <taxon>Bacteria</taxon>
        <taxon>Bacillati</taxon>
        <taxon>Bacillota</taxon>
        <taxon>Bacilli</taxon>
        <taxon>Bacillales</taxon>
        <taxon>Bacillaceae</taxon>
        <taxon>Gottfriedia</taxon>
    </lineage>
</organism>
<keyword evidence="1" id="KW-0812">Transmembrane</keyword>
<dbReference type="EMBL" id="JAGIYQ010000001">
    <property type="protein sequence ID" value="MBP0723865.1"/>
    <property type="molecule type" value="Genomic_DNA"/>
</dbReference>
<evidence type="ECO:0000313" key="2">
    <source>
        <dbReference type="EMBL" id="MBP0723865.1"/>
    </source>
</evidence>
<reference evidence="2" key="1">
    <citation type="submission" date="2021-04" db="EMBL/GenBank/DDBJ databases">
        <title>Genome seq and assembly of Bacillus sp.</title>
        <authorList>
            <person name="Chhetri G."/>
        </authorList>
    </citation>
    <scope>NUCLEOTIDE SEQUENCE</scope>
    <source>
        <strain evidence="2">RG28</strain>
    </source>
</reference>
<proteinExistence type="predicted"/>
<feature type="transmembrane region" description="Helical" evidence="1">
    <location>
        <begin position="54"/>
        <end position="77"/>
    </location>
</feature>
<comment type="caution">
    <text evidence="2">The sequence shown here is derived from an EMBL/GenBank/DDBJ whole genome shotgun (WGS) entry which is preliminary data.</text>
</comment>
<dbReference type="Proteomes" id="UP000682134">
    <property type="component" value="Unassembled WGS sequence"/>
</dbReference>
<keyword evidence="1" id="KW-0472">Membrane</keyword>
<accession>A0A940NGL7</accession>
<name>A0A940NGL7_9BACI</name>
<sequence length="85" mass="9573">MILILLILIMAFLMFLINFLSSSKTLRRVFISISSIHLIILLYSIFGVGRWKGLAIGIITVISYSVIVIGFVLIALLEKKDIFSK</sequence>
<feature type="transmembrane region" description="Helical" evidence="1">
    <location>
        <begin position="6"/>
        <end position="22"/>
    </location>
</feature>